<evidence type="ECO:0000313" key="4">
    <source>
        <dbReference type="Proteomes" id="UP001175271"/>
    </source>
</evidence>
<evidence type="ECO:0000256" key="1">
    <source>
        <dbReference type="SAM" id="Coils"/>
    </source>
</evidence>
<keyword evidence="1" id="KW-0175">Coiled coil</keyword>
<feature type="compositionally biased region" description="Polar residues" evidence="2">
    <location>
        <begin position="520"/>
        <end position="529"/>
    </location>
</feature>
<comment type="caution">
    <text evidence="3">The sequence shown here is derived from an EMBL/GenBank/DDBJ whole genome shotgun (WGS) entry which is preliminary data.</text>
</comment>
<protein>
    <recommendedName>
        <fullName evidence="5">ATP-dependent DNA helicase</fullName>
    </recommendedName>
</protein>
<reference evidence="3" key="1">
    <citation type="submission" date="2023-06" db="EMBL/GenBank/DDBJ databases">
        <title>Genomic analysis of the entomopathogenic nematode Steinernema hermaphroditum.</title>
        <authorList>
            <person name="Schwarz E.M."/>
            <person name="Heppert J.K."/>
            <person name="Baniya A."/>
            <person name="Schwartz H.T."/>
            <person name="Tan C.-H."/>
            <person name="Antoshechkin I."/>
            <person name="Sternberg P.W."/>
            <person name="Goodrich-Blair H."/>
            <person name="Dillman A.R."/>
        </authorList>
    </citation>
    <scope>NUCLEOTIDE SEQUENCE</scope>
    <source>
        <strain evidence="3">PS9179</strain>
        <tissue evidence="3">Whole animal</tissue>
    </source>
</reference>
<gene>
    <name evidence="3" type="ORF">QR680_003483</name>
</gene>
<feature type="compositionally biased region" description="Basic and acidic residues" evidence="2">
    <location>
        <begin position="500"/>
        <end position="518"/>
    </location>
</feature>
<evidence type="ECO:0000313" key="3">
    <source>
        <dbReference type="EMBL" id="KAK0407593.1"/>
    </source>
</evidence>
<evidence type="ECO:0008006" key="5">
    <source>
        <dbReference type="Google" id="ProtNLM"/>
    </source>
</evidence>
<feature type="region of interest" description="Disordered" evidence="2">
    <location>
        <begin position="231"/>
        <end position="252"/>
    </location>
</feature>
<feature type="coiled-coil region" evidence="1">
    <location>
        <begin position="368"/>
        <end position="402"/>
    </location>
</feature>
<dbReference type="Proteomes" id="UP001175271">
    <property type="component" value="Unassembled WGS sequence"/>
</dbReference>
<accession>A0AA39HMR7</accession>
<feature type="region of interest" description="Disordered" evidence="2">
    <location>
        <begin position="480"/>
        <end position="529"/>
    </location>
</feature>
<dbReference type="InterPro" id="IPR027417">
    <property type="entry name" value="P-loop_NTPase"/>
</dbReference>
<keyword evidence="4" id="KW-1185">Reference proteome</keyword>
<organism evidence="3 4">
    <name type="scientific">Steinernema hermaphroditum</name>
    <dbReference type="NCBI Taxonomy" id="289476"/>
    <lineage>
        <taxon>Eukaryota</taxon>
        <taxon>Metazoa</taxon>
        <taxon>Ecdysozoa</taxon>
        <taxon>Nematoda</taxon>
        <taxon>Chromadorea</taxon>
        <taxon>Rhabditida</taxon>
        <taxon>Tylenchina</taxon>
        <taxon>Panagrolaimomorpha</taxon>
        <taxon>Strongyloidoidea</taxon>
        <taxon>Steinernematidae</taxon>
        <taxon>Steinernema</taxon>
    </lineage>
</organism>
<evidence type="ECO:0000256" key="2">
    <source>
        <dbReference type="SAM" id="MobiDB-lite"/>
    </source>
</evidence>
<dbReference type="EMBL" id="JAUCMV010000003">
    <property type="protein sequence ID" value="KAK0407593.1"/>
    <property type="molecule type" value="Genomic_DNA"/>
</dbReference>
<proteinExistence type="predicted"/>
<sequence length="529" mass="60834">MIFLLNFDYDCSTEPQENRTKRSPFALLGLAVKPLGLLYDAFVHNKFLGLREKVNRLKMDLNNIKWYTAELENYGRKIYRTVNNIGIKLKTKIFRSQVTEELEPLQNELSYEYNFRKATMPPKRNSSGKFVSSKGFEVRKRNTSGLFKKSSTQEPAMKKSQVPAATSMLKEASKLGGNDSAAAYMDNWIDTYYPRRDGALNNMSLFNLMLHFEIVGEKSTLRDRLHERNIDGNGALEDSDEENDGGQSGPRNVFRHQFHVMKKGSPFFCHPLMDVGSGYPITGNNGKIMRKRRPQVPRIFWPNIVEDDEKSVEDFYRRLCLMFIPWRSEENMIVNFPSFKNRWLAYMDTLERDGERDALHDIQLFMDTQNKRAEMDRLVRERKAQEKEAMKEQDVEDNIEEELVTFDRAVDAAQHEDNVGGLNSVQKEIFDLVTEQVSKQQEADDGEVVDPLRLFVSGTAGTGKSILINALADEMTIKCTAGSEDKRPREERSTGTTSEEAGKEERGRRKEIASEDGRSAYQTSLPRFR</sequence>
<name>A0AA39HMR7_9BILA</name>
<dbReference type="SUPFAM" id="SSF52540">
    <property type="entry name" value="P-loop containing nucleoside triphosphate hydrolases"/>
    <property type="match status" value="1"/>
</dbReference>
<dbReference type="PANTHER" id="PTHR47642:SF5">
    <property type="entry name" value="ATP-DEPENDENT DNA HELICASE"/>
    <property type="match status" value="1"/>
</dbReference>
<dbReference type="PANTHER" id="PTHR47642">
    <property type="entry name" value="ATP-DEPENDENT DNA HELICASE"/>
    <property type="match status" value="1"/>
</dbReference>
<feature type="compositionally biased region" description="Basic and acidic residues" evidence="2">
    <location>
        <begin position="483"/>
        <end position="493"/>
    </location>
</feature>
<dbReference type="InterPro" id="IPR051055">
    <property type="entry name" value="PIF1_helicase"/>
</dbReference>
<dbReference type="AlphaFoldDB" id="A0AA39HMR7"/>